<evidence type="ECO:0000313" key="3">
    <source>
        <dbReference type="Proteomes" id="UP000654345"/>
    </source>
</evidence>
<feature type="transmembrane region" description="Helical" evidence="1">
    <location>
        <begin position="120"/>
        <end position="144"/>
    </location>
</feature>
<dbReference type="RefSeq" id="WP_201371977.1">
    <property type="nucleotide sequence ID" value="NZ_BNJG01000001.1"/>
</dbReference>
<keyword evidence="1" id="KW-0472">Membrane</keyword>
<sequence>MVYIAQALQVALPFLWLGLLLGISFLETPLKFRAPGITQALGLGIGRLVFTALNRIEILLVVILIGSYALHFPSLLLALLLALIIILVLYQSMSLRPVLNRRAEQAIAGNPLPTTHHHKAFILVESLKALILLALGWLALLAYMK</sequence>
<accession>A0ABQ3URR4</accession>
<evidence type="ECO:0008006" key="4">
    <source>
        <dbReference type="Google" id="ProtNLM"/>
    </source>
</evidence>
<name>A0ABQ3URR4_9CHLR</name>
<gene>
    <name evidence="2" type="ORF">KSB_38620</name>
</gene>
<feature type="transmembrane region" description="Helical" evidence="1">
    <location>
        <begin position="76"/>
        <end position="99"/>
    </location>
</feature>
<reference evidence="2 3" key="1">
    <citation type="journal article" date="2021" name="Int. J. Syst. Evol. Microbiol.">
        <title>Reticulibacter mediterranei gen. nov., sp. nov., within the new family Reticulibacteraceae fam. nov., and Ktedonospora formicarum gen. nov., sp. nov., Ktedonobacter robiniae sp. nov., Dictyobacter formicarum sp. nov. and Dictyobacter arantiisoli sp. nov., belonging to the class Ktedonobacteria.</title>
        <authorList>
            <person name="Yabe S."/>
            <person name="Zheng Y."/>
            <person name="Wang C.M."/>
            <person name="Sakai Y."/>
            <person name="Abe K."/>
            <person name="Yokota A."/>
            <person name="Donadio S."/>
            <person name="Cavaletti L."/>
            <person name="Monciardini P."/>
        </authorList>
    </citation>
    <scope>NUCLEOTIDE SEQUENCE [LARGE SCALE GENOMIC DNA]</scope>
    <source>
        <strain evidence="2 3">SOSP1-30</strain>
    </source>
</reference>
<evidence type="ECO:0000256" key="1">
    <source>
        <dbReference type="SAM" id="Phobius"/>
    </source>
</evidence>
<keyword evidence="3" id="KW-1185">Reference proteome</keyword>
<dbReference type="Proteomes" id="UP000654345">
    <property type="component" value="Unassembled WGS sequence"/>
</dbReference>
<proteinExistence type="predicted"/>
<evidence type="ECO:0000313" key="2">
    <source>
        <dbReference type="EMBL" id="GHO55387.1"/>
    </source>
</evidence>
<protein>
    <recommendedName>
        <fullName evidence="4">DUF4149 domain-containing protein</fullName>
    </recommendedName>
</protein>
<organism evidence="2 3">
    <name type="scientific">Ktedonobacter robiniae</name>
    <dbReference type="NCBI Taxonomy" id="2778365"/>
    <lineage>
        <taxon>Bacteria</taxon>
        <taxon>Bacillati</taxon>
        <taxon>Chloroflexota</taxon>
        <taxon>Ktedonobacteria</taxon>
        <taxon>Ktedonobacterales</taxon>
        <taxon>Ktedonobacteraceae</taxon>
        <taxon>Ktedonobacter</taxon>
    </lineage>
</organism>
<dbReference type="EMBL" id="BNJG01000001">
    <property type="protein sequence ID" value="GHO55387.1"/>
    <property type="molecule type" value="Genomic_DNA"/>
</dbReference>
<feature type="transmembrane region" description="Helical" evidence="1">
    <location>
        <begin position="47"/>
        <end position="70"/>
    </location>
</feature>
<feature type="transmembrane region" description="Helical" evidence="1">
    <location>
        <begin position="6"/>
        <end position="26"/>
    </location>
</feature>
<comment type="caution">
    <text evidence="2">The sequence shown here is derived from an EMBL/GenBank/DDBJ whole genome shotgun (WGS) entry which is preliminary data.</text>
</comment>
<keyword evidence="1" id="KW-1133">Transmembrane helix</keyword>
<keyword evidence="1" id="KW-0812">Transmembrane</keyword>